<protein>
    <recommendedName>
        <fullName evidence="7">C2H2-type domain-containing protein</fullName>
    </recommendedName>
</protein>
<keyword evidence="3 5" id="KW-0863">Zinc-finger</keyword>
<accession>A0A6A6I9P3</accession>
<dbReference type="Proteomes" id="UP000800094">
    <property type="component" value="Unassembled WGS sequence"/>
</dbReference>
<feature type="compositionally biased region" description="Low complexity" evidence="6">
    <location>
        <begin position="47"/>
        <end position="67"/>
    </location>
</feature>
<dbReference type="PANTHER" id="PTHR24379">
    <property type="entry name" value="KRAB AND ZINC FINGER DOMAIN-CONTAINING"/>
    <property type="match status" value="1"/>
</dbReference>
<feature type="domain" description="C2H2-type" evidence="7">
    <location>
        <begin position="170"/>
        <end position="200"/>
    </location>
</feature>
<dbReference type="Gene3D" id="3.30.160.60">
    <property type="entry name" value="Classic Zinc Finger"/>
    <property type="match status" value="1"/>
</dbReference>
<dbReference type="GeneID" id="54586930"/>
<proteinExistence type="predicted"/>
<dbReference type="PROSITE" id="PS50157">
    <property type="entry name" value="ZINC_FINGER_C2H2_2"/>
    <property type="match status" value="2"/>
</dbReference>
<dbReference type="EMBL" id="ML987198">
    <property type="protein sequence ID" value="KAF2246642.1"/>
    <property type="molecule type" value="Genomic_DNA"/>
</dbReference>
<dbReference type="InterPro" id="IPR013087">
    <property type="entry name" value="Znf_C2H2_type"/>
</dbReference>
<evidence type="ECO:0000259" key="7">
    <source>
        <dbReference type="PROSITE" id="PS50157"/>
    </source>
</evidence>
<sequence length="235" mass="26459">MAEMFLRLLTPPVGSLYLQAWLDSGLLEPVPELEFAAVEAGDPTQFPSELSSQSNESSPENSSVPSLTLGDFDGLDRLSNTPAGASESSHQQPQTPQAIEQGVVAQISTTPADTTASPQLHTPAKDTLPPQSPSCLLFPAPRPFHCKKCRARFVTRHQLNNHDRNEHKRFPCTFQACAMEYRHYKSLWQHQREVHKQFKLECDKCDYTTGREWNLKRHKANKHGQKEDSQVDPKD</sequence>
<dbReference type="OrthoDB" id="8117402at2759"/>
<feature type="compositionally biased region" description="Polar residues" evidence="6">
    <location>
        <begin position="110"/>
        <end position="120"/>
    </location>
</feature>
<evidence type="ECO:0000256" key="4">
    <source>
        <dbReference type="ARBA" id="ARBA00022833"/>
    </source>
</evidence>
<evidence type="ECO:0000256" key="6">
    <source>
        <dbReference type="SAM" id="MobiDB-lite"/>
    </source>
</evidence>
<feature type="region of interest" description="Disordered" evidence="6">
    <location>
        <begin position="110"/>
        <end position="130"/>
    </location>
</feature>
<evidence type="ECO:0000256" key="1">
    <source>
        <dbReference type="ARBA" id="ARBA00022723"/>
    </source>
</evidence>
<evidence type="ECO:0000256" key="3">
    <source>
        <dbReference type="ARBA" id="ARBA00022771"/>
    </source>
</evidence>
<dbReference type="SUPFAM" id="SSF57667">
    <property type="entry name" value="beta-beta-alpha zinc fingers"/>
    <property type="match status" value="1"/>
</dbReference>
<evidence type="ECO:0000256" key="2">
    <source>
        <dbReference type="ARBA" id="ARBA00022737"/>
    </source>
</evidence>
<dbReference type="AlphaFoldDB" id="A0A6A6I9P3"/>
<feature type="compositionally biased region" description="Polar residues" evidence="6">
    <location>
        <begin position="78"/>
        <end position="98"/>
    </location>
</feature>
<keyword evidence="9" id="KW-1185">Reference proteome</keyword>
<gene>
    <name evidence="8" type="ORF">BU26DRAFT_566994</name>
</gene>
<dbReference type="RefSeq" id="XP_033681646.1">
    <property type="nucleotide sequence ID" value="XM_033833600.1"/>
</dbReference>
<keyword evidence="2" id="KW-0677">Repeat</keyword>
<keyword evidence="4" id="KW-0862">Zinc</keyword>
<feature type="region of interest" description="Disordered" evidence="6">
    <location>
        <begin position="43"/>
        <end position="98"/>
    </location>
</feature>
<evidence type="ECO:0000313" key="9">
    <source>
        <dbReference type="Proteomes" id="UP000800094"/>
    </source>
</evidence>
<evidence type="ECO:0000256" key="5">
    <source>
        <dbReference type="PROSITE-ProRule" id="PRU00042"/>
    </source>
</evidence>
<name>A0A6A6I9P3_9PLEO</name>
<dbReference type="PROSITE" id="PS00028">
    <property type="entry name" value="ZINC_FINGER_C2H2_1"/>
    <property type="match status" value="2"/>
</dbReference>
<reference evidence="8" key="1">
    <citation type="journal article" date="2020" name="Stud. Mycol.">
        <title>101 Dothideomycetes genomes: a test case for predicting lifestyles and emergence of pathogens.</title>
        <authorList>
            <person name="Haridas S."/>
            <person name="Albert R."/>
            <person name="Binder M."/>
            <person name="Bloem J."/>
            <person name="Labutti K."/>
            <person name="Salamov A."/>
            <person name="Andreopoulos B."/>
            <person name="Baker S."/>
            <person name="Barry K."/>
            <person name="Bills G."/>
            <person name="Bluhm B."/>
            <person name="Cannon C."/>
            <person name="Castanera R."/>
            <person name="Culley D."/>
            <person name="Daum C."/>
            <person name="Ezra D."/>
            <person name="Gonzalez J."/>
            <person name="Henrissat B."/>
            <person name="Kuo A."/>
            <person name="Liang C."/>
            <person name="Lipzen A."/>
            <person name="Lutzoni F."/>
            <person name="Magnuson J."/>
            <person name="Mondo S."/>
            <person name="Nolan M."/>
            <person name="Ohm R."/>
            <person name="Pangilinan J."/>
            <person name="Park H.-J."/>
            <person name="Ramirez L."/>
            <person name="Alfaro M."/>
            <person name="Sun H."/>
            <person name="Tritt A."/>
            <person name="Yoshinaga Y."/>
            <person name="Zwiers L.-H."/>
            <person name="Turgeon B."/>
            <person name="Goodwin S."/>
            <person name="Spatafora J."/>
            <person name="Crous P."/>
            <person name="Grigoriev I."/>
        </authorList>
    </citation>
    <scope>NUCLEOTIDE SEQUENCE</scope>
    <source>
        <strain evidence="8">CBS 122368</strain>
    </source>
</reference>
<dbReference type="PANTHER" id="PTHR24379:SF126">
    <property type="entry name" value="LD25880P"/>
    <property type="match status" value="1"/>
</dbReference>
<evidence type="ECO:0000313" key="8">
    <source>
        <dbReference type="EMBL" id="KAF2246642.1"/>
    </source>
</evidence>
<keyword evidence="1" id="KW-0479">Metal-binding</keyword>
<dbReference type="SMART" id="SM00355">
    <property type="entry name" value="ZnF_C2H2"/>
    <property type="match status" value="3"/>
</dbReference>
<dbReference type="InterPro" id="IPR036236">
    <property type="entry name" value="Znf_C2H2_sf"/>
</dbReference>
<organism evidence="8 9">
    <name type="scientific">Trematosphaeria pertusa</name>
    <dbReference type="NCBI Taxonomy" id="390896"/>
    <lineage>
        <taxon>Eukaryota</taxon>
        <taxon>Fungi</taxon>
        <taxon>Dikarya</taxon>
        <taxon>Ascomycota</taxon>
        <taxon>Pezizomycotina</taxon>
        <taxon>Dothideomycetes</taxon>
        <taxon>Pleosporomycetidae</taxon>
        <taxon>Pleosporales</taxon>
        <taxon>Massarineae</taxon>
        <taxon>Trematosphaeriaceae</taxon>
        <taxon>Trematosphaeria</taxon>
    </lineage>
</organism>
<feature type="domain" description="C2H2-type" evidence="7">
    <location>
        <begin position="144"/>
        <end position="167"/>
    </location>
</feature>
<dbReference type="GO" id="GO:0008270">
    <property type="term" value="F:zinc ion binding"/>
    <property type="evidence" value="ECO:0007669"/>
    <property type="project" value="UniProtKB-KW"/>
</dbReference>